<accession>A0ABX3MLI5</accession>
<protein>
    <recommendedName>
        <fullName evidence="3">Sulfotransferase family protein</fullName>
    </recommendedName>
</protein>
<dbReference type="Proteomes" id="UP000242224">
    <property type="component" value="Unassembled WGS sequence"/>
</dbReference>
<dbReference type="SUPFAM" id="SSF52540">
    <property type="entry name" value="P-loop containing nucleoside triphosphate hydrolases"/>
    <property type="match status" value="1"/>
</dbReference>
<reference evidence="1 2" key="1">
    <citation type="submission" date="2016-11" db="EMBL/GenBank/DDBJ databases">
        <title>A multilocus sequence analysis scheme for characterization of bacteria in the genus Thioclava.</title>
        <authorList>
            <person name="Liu Y."/>
            <person name="Shao Z."/>
        </authorList>
    </citation>
    <scope>NUCLEOTIDE SEQUENCE [LARGE SCALE GENOMIC DNA]</scope>
    <source>
        <strain evidence="1 2">11.10-0-13</strain>
    </source>
</reference>
<proteinExistence type="predicted"/>
<evidence type="ECO:0000313" key="2">
    <source>
        <dbReference type="Proteomes" id="UP000242224"/>
    </source>
</evidence>
<evidence type="ECO:0008006" key="3">
    <source>
        <dbReference type="Google" id="ProtNLM"/>
    </source>
</evidence>
<sequence>MHIGAPKCGSSALQTVLSARPDLTGAQGRSLRYSAMLEIRGRVMRLHGSMLRQLAAWSPYGYQSWPDLGRQVSGSALFHAIGLEIAQGRRDGYLPIMSSEGWIRHPERFAQALGAMGFPPVQVIAYLRPPLPWLNAAFWQWGVWTRPCFDDWVRQRQLSYSFGMNLRRWSEIPNVTLDVATGNVLQDFKVRIASDLALEGPRHGAASPALVGFLLRNRQFRRTGHDAALEFIIQRWCPRPARRAWAIAPHHLPRIATLTRENRGVLERCLPEGVVRQLLCDPLWQEDCPYLPEIETGPTPLDDRAELVQLIEALVAGCARASLANGLPPPGIPDRPRLAAPLSDWDAVATGLLQRLIALDRRARQRWAWGGMQRLDARIARVEDMAA</sequence>
<gene>
    <name evidence="1" type="ORF">BMG00_13600</name>
</gene>
<evidence type="ECO:0000313" key="1">
    <source>
        <dbReference type="EMBL" id="OOY12090.1"/>
    </source>
</evidence>
<dbReference type="InterPro" id="IPR027417">
    <property type="entry name" value="P-loop_NTPase"/>
</dbReference>
<dbReference type="Gene3D" id="3.40.50.300">
    <property type="entry name" value="P-loop containing nucleotide triphosphate hydrolases"/>
    <property type="match status" value="1"/>
</dbReference>
<name>A0ABX3MLI5_9RHOB</name>
<comment type="caution">
    <text evidence="1">The sequence shown here is derived from an EMBL/GenBank/DDBJ whole genome shotgun (WGS) entry which is preliminary data.</text>
</comment>
<keyword evidence="2" id="KW-1185">Reference proteome</keyword>
<organism evidence="1 2">
    <name type="scientific">Thioclava marina</name>
    <dbReference type="NCBI Taxonomy" id="1915077"/>
    <lineage>
        <taxon>Bacteria</taxon>
        <taxon>Pseudomonadati</taxon>
        <taxon>Pseudomonadota</taxon>
        <taxon>Alphaproteobacteria</taxon>
        <taxon>Rhodobacterales</taxon>
        <taxon>Paracoccaceae</taxon>
        <taxon>Thioclava</taxon>
    </lineage>
</organism>
<dbReference type="EMBL" id="MPZS01000002">
    <property type="protein sequence ID" value="OOY12090.1"/>
    <property type="molecule type" value="Genomic_DNA"/>
</dbReference>